<gene>
    <name evidence="5" type="primary">smf_2</name>
    <name evidence="5" type="ORF">NCTC10741_04493</name>
</gene>
<dbReference type="AlphaFoldDB" id="A0A3P8LHD8"/>
<dbReference type="RefSeq" id="WP_126198434.1">
    <property type="nucleotide sequence ID" value="NZ_CP085954.1"/>
</dbReference>
<evidence type="ECO:0000259" key="3">
    <source>
        <dbReference type="Pfam" id="PF02481"/>
    </source>
</evidence>
<feature type="domain" description="Smf/DprA SLOG" evidence="3">
    <location>
        <begin position="80"/>
        <end position="305"/>
    </location>
</feature>
<dbReference type="SUPFAM" id="SSF102405">
    <property type="entry name" value="MCP/YpsA-like"/>
    <property type="match status" value="1"/>
</dbReference>
<dbReference type="EMBL" id="LR131273">
    <property type="protein sequence ID" value="VDR41322.1"/>
    <property type="molecule type" value="Genomic_DNA"/>
</dbReference>
<reference evidence="5 6" key="1">
    <citation type="submission" date="2018-12" db="EMBL/GenBank/DDBJ databases">
        <authorList>
            <consortium name="Pathogen Informatics"/>
        </authorList>
    </citation>
    <scope>NUCLEOTIDE SEQUENCE [LARGE SCALE GENOMIC DNA]</scope>
    <source>
        <strain evidence="5 6">NCTC10741</strain>
    </source>
</reference>
<dbReference type="PANTHER" id="PTHR43022:SF1">
    <property type="entry name" value="PROTEIN SMF"/>
    <property type="match status" value="1"/>
</dbReference>
<dbReference type="Proteomes" id="UP000271626">
    <property type="component" value="Chromosome"/>
</dbReference>
<dbReference type="PANTHER" id="PTHR43022">
    <property type="entry name" value="PROTEIN SMF"/>
    <property type="match status" value="1"/>
</dbReference>
<organism evidence="5 6">
    <name type="scientific">Tsukamurella paurometabola</name>
    <name type="common">Corynebacterium paurometabolum</name>
    <dbReference type="NCBI Taxonomy" id="2061"/>
    <lineage>
        <taxon>Bacteria</taxon>
        <taxon>Bacillati</taxon>
        <taxon>Actinomycetota</taxon>
        <taxon>Actinomycetes</taxon>
        <taxon>Mycobacteriales</taxon>
        <taxon>Tsukamurellaceae</taxon>
        <taxon>Tsukamurella</taxon>
    </lineage>
</organism>
<feature type="compositionally biased region" description="Low complexity" evidence="2">
    <location>
        <begin position="386"/>
        <end position="404"/>
    </location>
</feature>
<dbReference type="Gene3D" id="3.40.50.450">
    <property type="match status" value="1"/>
</dbReference>
<protein>
    <submittedName>
        <fullName evidence="5">Transposase and inactivated derivatives</fullName>
    </submittedName>
</protein>
<sequence>MTDDVKRAWAYLSRVAEPPCGPLIALVEEVGPVAAAEMVRRQEFADGFEDVADGTVGRALEDRAEADLAHIEHLGGRLVTPDDEEWPEQALGRLAGRLPSEDTEHDDEVRELRPVALWAVGSGRLDELLERSVAMVGTRAPSSYGERVTDDFAGELAAEGFTIVSGGAYGIDGVAHRGALAADGPTIAFVAGGLDRPYPAGHAGLFRRIAETGLVVSEYPPGGVPARHRFLNRNRIVGTATGGVVVVEAGFRSGTKNTATWARRRGVPVCAVPGPVTAATSVTCHQLIRAGAVLVTRPAEVIEEVGRIGELAGELEVPARPTDGLDGPALRVHGALPAKSGLPVSEIAVVAGLPARAVMGQLALLELKGLVRRDGALWRLDGGSAGPTTGPAGPMTGPAGPKIR</sequence>
<accession>A0A3P8LHD8</accession>
<dbReference type="Pfam" id="PF02481">
    <property type="entry name" value="DNA_processg_A"/>
    <property type="match status" value="1"/>
</dbReference>
<name>A0A3P8LHD8_TSUPA</name>
<evidence type="ECO:0000313" key="6">
    <source>
        <dbReference type="Proteomes" id="UP000271626"/>
    </source>
</evidence>
<dbReference type="Pfam" id="PF17782">
    <property type="entry name" value="WHD_DprA"/>
    <property type="match status" value="1"/>
</dbReference>
<evidence type="ECO:0000313" key="5">
    <source>
        <dbReference type="EMBL" id="VDR41322.1"/>
    </source>
</evidence>
<dbReference type="InterPro" id="IPR041614">
    <property type="entry name" value="DprA_WH"/>
</dbReference>
<evidence type="ECO:0000259" key="4">
    <source>
        <dbReference type="Pfam" id="PF17782"/>
    </source>
</evidence>
<feature type="domain" description="DprA winged helix" evidence="4">
    <location>
        <begin position="318"/>
        <end position="373"/>
    </location>
</feature>
<proteinExistence type="inferred from homology"/>
<feature type="region of interest" description="Disordered" evidence="2">
    <location>
        <begin position="381"/>
        <end position="404"/>
    </location>
</feature>
<dbReference type="InterPro" id="IPR003488">
    <property type="entry name" value="DprA"/>
</dbReference>
<evidence type="ECO:0000256" key="2">
    <source>
        <dbReference type="SAM" id="MobiDB-lite"/>
    </source>
</evidence>
<dbReference type="OrthoDB" id="9785707at2"/>
<comment type="similarity">
    <text evidence="1">Belongs to the DprA/Smf family.</text>
</comment>
<evidence type="ECO:0000256" key="1">
    <source>
        <dbReference type="ARBA" id="ARBA00006525"/>
    </source>
</evidence>
<dbReference type="InterPro" id="IPR057666">
    <property type="entry name" value="DrpA_SLOG"/>
</dbReference>
<dbReference type="GO" id="GO:0009294">
    <property type="term" value="P:DNA-mediated transformation"/>
    <property type="evidence" value="ECO:0007669"/>
    <property type="project" value="InterPro"/>
</dbReference>
<dbReference type="NCBIfam" id="TIGR00732">
    <property type="entry name" value="dprA"/>
    <property type="match status" value="1"/>
</dbReference>